<dbReference type="Proteomes" id="UP000224567">
    <property type="component" value="Unassembled WGS sequence"/>
</dbReference>
<keyword evidence="3" id="KW-0378">Hydrolase</keyword>
<evidence type="ECO:0000313" key="6">
    <source>
        <dbReference type="Proteomes" id="UP000224567"/>
    </source>
</evidence>
<keyword evidence="2" id="KW-0645">Protease</keyword>
<comment type="caution">
    <text evidence="5">The sequence shown here is derived from an EMBL/GenBank/DDBJ whole genome shotgun (WGS) entry which is preliminary data.</text>
</comment>
<protein>
    <recommendedName>
        <fullName evidence="4">Ubiquitin-like protease family profile domain-containing protein</fullName>
    </recommendedName>
</protein>
<feature type="domain" description="Ubiquitin-like protease family profile" evidence="4">
    <location>
        <begin position="194"/>
        <end position="305"/>
    </location>
</feature>
<gene>
    <name evidence="5" type="ORF">CQW23_06108</name>
</gene>
<dbReference type="InterPro" id="IPR038765">
    <property type="entry name" value="Papain-like_cys_pep_sf"/>
</dbReference>
<dbReference type="OrthoDB" id="1680482at2759"/>
<evidence type="ECO:0000313" key="5">
    <source>
        <dbReference type="EMBL" id="PHT51646.1"/>
    </source>
</evidence>
<evidence type="ECO:0000259" key="4">
    <source>
        <dbReference type="Pfam" id="PF02902"/>
    </source>
</evidence>
<evidence type="ECO:0000256" key="1">
    <source>
        <dbReference type="ARBA" id="ARBA00005234"/>
    </source>
</evidence>
<organism evidence="5 6">
    <name type="scientific">Capsicum baccatum</name>
    <name type="common">Peruvian pepper</name>
    <dbReference type="NCBI Taxonomy" id="33114"/>
    <lineage>
        <taxon>Eukaryota</taxon>
        <taxon>Viridiplantae</taxon>
        <taxon>Streptophyta</taxon>
        <taxon>Embryophyta</taxon>
        <taxon>Tracheophyta</taxon>
        <taxon>Spermatophyta</taxon>
        <taxon>Magnoliopsida</taxon>
        <taxon>eudicotyledons</taxon>
        <taxon>Gunneridae</taxon>
        <taxon>Pentapetalae</taxon>
        <taxon>asterids</taxon>
        <taxon>lamiids</taxon>
        <taxon>Solanales</taxon>
        <taxon>Solanaceae</taxon>
        <taxon>Solanoideae</taxon>
        <taxon>Capsiceae</taxon>
        <taxon>Capsicum</taxon>
    </lineage>
</organism>
<dbReference type="PANTHER" id="PTHR31470">
    <property type="entry name" value="CYSTEINE PROTEINASES SUPERFAMILY PROTEIN-RELATED-RELATED"/>
    <property type="match status" value="1"/>
</dbReference>
<dbReference type="InterPro" id="IPR003653">
    <property type="entry name" value="Peptidase_C48_C"/>
</dbReference>
<reference evidence="5 6" key="1">
    <citation type="journal article" date="2017" name="Genome Biol.">
        <title>New reference genome sequences of hot pepper reveal the massive evolution of plant disease-resistance genes by retroduplication.</title>
        <authorList>
            <person name="Kim S."/>
            <person name="Park J."/>
            <person name="Yeom S.I."/>
            <person name="Kim Y.M."/>
            <person name="Seo E."/>
            <person name="Kim K.T."/>
            <person name="Kim M.S."/>
            <person name="Lee J.M."/>
            <person name="Cheong K."/>
            <person name="Shin H.S."/>
            <person name="Kim S.B."/>
            <person name="Han K."/>
            <person name="Lee J."/>
            <person name="Park M."/>
            <person name="Lee H.A."/>
            <person name="Lee H.Y."/>
            <person name="Lee Y."/>
            <person name="Oh S."/>
            <person name="Lee J.H."/>
            <person name="Choi E."/>
            <person name="Choi E."/>
            <person name="Lee S.E."/>
            <person name="Jeon J."/>
            <person name="Kim H."/>
            <person name="Choi G."/>
            <person name="Song H."/>
            <person name="Lee J."/>
            <person name="Lee S.C."/>
            <person name="Kwon J.K."/>
            <person name="Lee H.Y."/>
            <person name="Koo N."/>
            <person name="Hong Y."/>
            <person name="Kim R.W."/>
            <person name="Kang W.H."/>
            <person name="Huh J.H."/>
            <person name="Kang B.C."/>
            <person name="Yang T.J."/>
            <person name="Lee Y.H."/>
            <person name="Bennetzen J.L."/>
            <person name="Choi D."/>
        </authorList>
    </citation>
    <scope>NUCLEOTIDE SEQUENCE [LARGE SCALE GENOMIC DNA]</scope>
    <source>
        <strain evidence="6">cv. PBC81</strain>
    </source>
</reference>
<dbReference type="Pfam" id="PF02902">
    <property type="entry name" value="Peptidase_C48"/>
    <property type="match status" value="1"/>
</dbReference>
<proteinExistence type="inferred from homology"/>
<accession>A0A2G2X2B7</accession>
<evidence type="ECO:0000256" key="3">
    <source>
        <dbReference type="ARBA" id="ARBA00022801"/>
    </source>
</evidence>
<sequence length="306" mass="34873">MRVTLQCLYPWHDTDTLPTGVTGSDVQVRDRASIDSDLANSIFSNEFSSFKDILSLHYYCRLSISVDRSVQTLSDPKIMDRIKKKLFGAKTITRKIILEGWLVVDDDGSSNGVAVRANDTPLIVFETTNRYDYDHTGYTDFVTSSECLTCKCQDCKAKHDGVINTAINTLTTFVKKITSNKGFSILVGSPWNLVDEVYIPINCDDKFHWVLVIVVLKERSIRVYDLMSWRRRFGSSFEIQNLSKILPTYLDISGFLDQKVRTDWSTIEAYSNKMGNPFDVEYVEGIAQQPIGRLDYGFFVATYAEY</sequence>
<dbReference type="GO" id="GO:0008234">
    <property type="term" value="F:cysteine-type peptidase activity"/>
    <property type="evidence" value="ECO:0007669"/>
    <property type="project" value="InterPro"/>
</dbReference>
<dbReference type="GO" id="GO:0006508">
    <property type="term" value="P:proteolysis"/>
    <property type="evidence" value="ECO:0007669"/>
    <property type="project" value="UniProtKB-KW"/>
</dbReference>
<dbReference type="PANTHER" id="PTHR31470:SF46">
    <property type="entry name" value="ULP1 PROTEASE FAMILY, C-TERMINAL CATALYTIC DOMAIN CONTAINING PROTEIN"/>
    <property type="match status" value="1"/>
</dbReference>
<dbReference type="Gene3D" id="3.40.395.10">
    <property type="entry name" value="Adenoviral Proteinase, Chain A"/>
    <property type="match status" value="1"/>
</dbReference>
<dbReference type="SUPFAM" id="SSF54001">
    <property type="entry name" value="Cysteine proteinases"/>
    <property type="match status" value="1"/>
</dbReference>
<dbReference type="AlphaFoldDB" id="A0A2G2X2B7"/>
<evidence type="ECO:0000256" key="2">
    <source>
        <dbReference type="ARBA" id="ARBA00022670"/>
    </source>
</evidence>
<dbReference type="EMBL" id="MLFT02000003">
    <property type="protein sequence ID" value="PHT51646.1"/>
    <property type="molecule type" value="Genomic_DNA"/>
</dbReference>
<keyword evidence="6" id="KW-1185">Reference proteome</keyword>
<reference evidence="6" key="2">
    <citation type="journal article" date="2017" name="J. Anim. Genet.">
        <title>Multiple reference genome sequences of hot pepper reveal the massive evolution of plant disease resistance genes by retroduplication.</title>
        <authorList>
            <person name="Kim S."/>
            <person name="Park J."/>
            <person name="Yeom S.-I."/>
            <person name="Kim Y.-M."/>
            <person name="Seo E."/>
            <person name="Kim K.-T."/>
            <person name="Kim M.-S."/>
            <person name="Lee J.M."/>
            <person name="Cheong K."/>
            <person name="Shin H.-S."/>
            <person name="Kim S.-B."/>
            <person name="Han K."/>
            <person name="Lee J."/>
            <person name="Park M."/>
            <person name="Lee H.-A."/>
            <person name="Lee H.-Y."/>
            <person name="Lee Y."/>
            <person name="Oh S."/>
            <person name="Lee J.H."/>
            <person name="Choi E."/>
            <person name="Choi E."/>
            <person name="Lee S.E."/>
            <person name="Jeon J."/>
            <person name="Kim H."/>
            <person name="Choi G."/>
            <person name="Song H."/>
            <person name="Lee J."/>
            <person name="Lee S.-C."/>
            <person name="Kwon J.-K."/>
            <person name="Lee H.-Y."/>
            <person name="Koo N."/>
            <person name="Hong Y."/>
            <person name="Kim R.W."/>
            <person name="Kang W.-H."/>
            <person name="Huh J.H."/>
            <person name="Kang B.-C."/>
            <person name="Yang T.-J."/>
            <person name="Lee Y.-H."/>
            <person name="Bennetzen J.L."/>
            <person name="Choi D."/>
        </authorList>
    </citation>
    <scope>NUCLEOTIDE SEQUENCE [LARGE SCALE GENOMIC DNA]</scope>
    <source>
        <strain evidence="6">cv. PBC81</strain>
    </source>
</reference>
<name>A0A2G2X2B7_CAPBA</name>
<comment type="similarity">
    <text evidence="1">Belongs to the peptidase C48 family.</text>
</comment>